<accession>A0A2Z7AHE5</accession>
<dbReference type="PANTHER" id="PTHR31972">
    <property type="entry name" value="EXPRESSED PROTEIN"/>
    <property type="match status" value="1"/>
</dbReference>
<gene>
    <name evidence="1" type="ORF">F511_21698</name>
</gene>
<dbReference type="Pfam" id="PF05910">
    <property type="entry name" value="DUF868"/>
    <property type="match status" value="1"/>
</dbReference>
<proteinExistence type="predicted"/>
<sequence length="91" mass="10339">MKHLMGQGLTVGIQNSTKESLYKADINTWLFSKREGFKNLVSDSSSVDIFWDLSSAKFGSRSEPLQWFHLAILVNQDACFSETSPVRPTRR</sequence>
<dbReference type="OrthoDB" id="1896898at2759"/>
<evidence type="ECO:0000313" key="2">
    <source>
        <dbReference type="Proteomes" id="UP000250235"/>
    </source>
</evidence>
<organism evidence="1 2">
    <name type="scientific">Dorcoceras hygrometricum</name>
    <dbReference type="NCBI Taxonomy" id="472368"/>
    <lineage>
        <taxon>Eukaryota</taxon>
        <taxon>Viridiplantae</taxon>
        <taxon>Streptophyta</taxon>
        <taxon>Embryophyta</taxon>
        <taxon>Tracheophyta</taxon>
        <taxon>Spermatophyta</taxon>
        <taxon>Magnoliopsida</taxon>
        <taxon>eudicotyledons</taxon>
        <taxon>Gunneridae</taxon>
        <taxon>Pentapetalae</taxon>
        <taxon>asterids</taxon>
        <taxon>lamiids</taxon>
        <taxon>Lamiales</taxon>
        <taxon>Gesneriaceae</taxon>
        <taxon>Didymocarpoideae</taxon>
        <taxon>Trichosporeae</taxon>
        <taxon>Loxocarpinae</taxon>
        <taxon>Dorcoceras</taxon>
    </lineage>
</organism>
<keyword evidence="2" id="KW-1185">Reference proteome</keyword>
<reference evidence="1 2" key="1">
    <citation type="journal article" date="2015" name="Proc. Natl. Acad. Sci. U.S.A.">
        <title>The resurrection genome of Boea hygrometrica: A blueprint for survival of dehydration.</title>
        <authorList>
            <person name="Xiao L."/>
            <person name="Yang G."/>
            <person name="Zhang L."/>
            <person name="Yang X."/>
            <person name="Zhao S."/>
            <person name="Ji Z."/>
            <person name="Zhou Q."/>
            <person name="Hu M."/>
            <person name="Wang Y."/>
            <person name="Chen M."/>
            <person name="Xu Y."/>
            <person name="Jin H."/>
            <person name="Xiao X."/>
            <person name="Hu G."/>
            <person name="Bao F."/>
            <person name="Hu Y."/>
            <person name="Wan P."/>
            <person name="Li L."/>
            <person name="Deng X."/>
            <person name="Kuang T."/>
            <person name="Xiang C."/>
            <person name="Zhu J.K."/>
            <person name="Oliver M.J."/>
            <person name="He Y."/>
        </authorList>
    </citation>
    <scope>NUCLEOTIDE SEQUENCE [LARGE SCALE GENOMIC DNA]</scope>
    <source>
        <strain evidence="2">cv. XS01</strain>
    </source>
</reference>
<name>A0A2Z7AHE5_9LAMI</name>
<evidence type="ECO:0000313" key="1">
    <source>
        <dbReference type="EMBL" id="KZV18519.1"/>
    </source>
</evidence>
<dbReference type="Proteomes" id="UP000250235">
    <property type="component" value="Unassembled WGS sequence"/>
</dbReference>
<dbReference type="PANTHER" id="PTHR31972:SF74">
    <property type="entry name" value="EXPRESSED PROTEIN"/>
    <property type="match status" value="1"/>
</dbReference>
<dbReference type="EMBL" id="KV017445">
    <property type="protein sequence ID" value="KZV18519.1"/>
    <property type="molecule type" value="Genomic_DNA"/>
</dbReference>
<protein>
    <submittedName>
        <fullName evidence="1">Uncharacterized protein</fullName>
    </submittedName>
</protein>
<dbReference type="AlphaFoldDB" id="A0A2Z7AHE5"/>
<dbReference type="InterPro" id="IPR008586">
    <property type="entry name" value="DUF868_pln"/>
</dbReference>